<dbReference type="Gene3D" id="3.80.10.10">
    <property type="entry name" value="Ribonuclease Inhibitor"/>
    <property type="match status" value="1"/>
</dbReference>
<proteinExistence type="predicted"/>
<sequence length="648" mass="75086">MTCLQNHGIARSRLYQHGALVEKITICDDKHANIAPGRIIRDLARVLPNLKTIDISSSNFCKEFLYYGLNIETPTNNLNLEQLIVPQIKCVPVHEDAQKLTEIPFLYNSTCNKFRQTLKHLVIRDIESQYWFNKKDMSYSRYITQFPYLTHLTVWNNFAFKTFSGDDTTVLSIILKACPFLVSIELRNSFAFEGNCDASSQEMLALNKKIHQHETNRHNEQRLRYDITPAASPAAPPLVVTNGIPAYNTQMKRVHLVLPTISVVEMDYLMTFIPSHQLQKFELRLTRDTIDNWIERDTVTAFAFAQYLCVVPSLVFEVSNLSIDVNTKNLGPNQARKNKLLKDFIHVLLDSRRLETLRAEINVFNGRKPVKKFVNFGFNLVNHRTLKFEYALSYGDFIREHPETTKSAFLELFAGFWSCAKSNTLDLQLSYGDPTAVIKYATKKMNDVDILIVGCRKVDIRGKQYRIECNREYDEISLYLVNLNIDLEEKQFIHWAIMLPNVTFLSLENCNFPCNIQPKKKLFDRLLKLDQCVPFEYDHYTLDLTMFRKLEYVTFTLPPIKSNCKKSHTIFQTEFITGVKGRDIKFRKSSNIPKDRVVSVTDDTDLNTTYVPVRSLDRRMISIKSYKAVSVTIFNENDRGDEEKIIFG</sequence>
<dbReference type="EMBL" id="JAEPRD010000101">
    <property type="protein sequence ID" value="KAG2199106.1"/>
    <property type="molecule type" value="Genomic_DNA"/>
</dbReference>
<keyword evidence="2" id="KW-1185">Reference proteome</keyword>
<dbReference type="AlphaFoldDB" id="A0A8H7QUT0"/>
<evidence type="ECO:0000313" key="1">
    <source>
        <dbReference type="EMBL" id="KAG2199106.1"/>
    </source>
</evidence>
<protein>
    <submittedName>
        <fullName evidence="1">Uncharacterized protein</fullName>
    </submittedName>
</protein>
<gene>
    <name evidence="1" type="ORF">INT47_005110</name>
</gene>
<accession>A0A8H7QUT0</accession>
<organism evidence="1 2">
    <name type="scientific">Mucor saturninus</name>
    <dbReference type="NCBI Taxonomy" id="64648"/>
    <lineage>
        <taxon>Eukaryota</taxon>
        <taxon>Fungi</taxon>
        <taxon>Fungi incertae sedis</taxon>
        <taxon>Mucoromycota</taxon>
        <taxon>Mucoromycotina</taxon>
        <taxon>Mucoromycetes</taxon>
        <taxon>Mucorales</taxon>
        <taxon>Mucorineae</taxon>
        <taxon>Mucoraceae</taxon>
        <taxon>Mucor</taxon>
    </lineage>
</organism>
<dbReference type="Proteomes" id="UP000603453">
    <property type="component" value="Unassembled WGS sequence"/>
</dbReference>
<comment type="caution">
    <text evidence="1">The sequence shown here is derived from an EMBL/GenBank/DDBJ whole genome shotgun (WGS) entry which is preliminary data.</text>
</comment>
<dbReference type="InterPro" id="IPR032675">
    <property type="entry name" value="LRR_dom_sf"/>
</dbReference>
<name>A0A8H7QUT0_9FUNG</name>
<evidence type="ECO:0000313" key="2">
    <source>
        <dbReference type="Proteomes" id="UP000603453"/>
    </source>
</evidence>
<reference evidence="1" key="1">
    <citation type="submission" date="2020-12" db="EMBL/GenBank/DDBJ databases">
        <title>Metabolic potential, ecology and presence of endohyphal bacteria is reflected in genomic diversity of Mucoromycotina.</title>
        <authorList>
            <person name="Muszewska A."/>
            <person name="Okrasinska A."/>
            <person name="Steczkiewicz K."/>
            <person name="Drgas O."/>
            <person name="Orlowska M."/>
            <person name="Perlinska-Lenart U."/>
            <person name="Aleksandrzak-Piekarczyk T."/>
            <person name="Szatraj K."/>
            <person name="Zielenkiewicz U."/>
            <person name="Pilsyk S."/>
            <person name="Malc E."/>
            <person name="Mieczkowski P."/>
            <person name="Kruszewska J.S."/>
            <person name="Biernat P."/>
            <person name="Pawlowska J."/>
        </authorList>
    </citation>
    <scope>NUCLEOTIDE SEQUENCE</scope>
    <source>
        <strain evidence="1">WA0000017839</strain>
    </source>
</reference>